<dbReference type="STRING" id="697581.TCARB_1163"/>
<organism evidence="1 2">
    <name type="scientific">Thermofilum adornatum 1505</name>
    <dbReference type="NCBI Taxonomy" id="697581"/>
    <lineage>
        <taxon>Archaea</taxon>
        <taxon>Thermoproteota</taxon>
        <taxon>Thermoprotei</taxon>
        <taxon>Thermofilales</taxon>
        <taxon>Thermofilaceae</taxon>
        <taxon>Thermofilum</taxon>
    </lineage>
</organism>
<evidence type="ECO:0000313" key="2">
    <source>
        <dbReference type="Proteomes" id="UP000266720"/>
    </source>
</evidence>
<dbReference type="Proteomes" id="UP000266720">
    <property type="component" value="Chromosome"/>
</dbReference>
<dbReference type="KEGG" id="tcb:TCARB_1163"/>
<dbReference type="AlphaFoldDB" id="A0A3G1A9E3"/>
<proteinExistence type="predicted"/>
<sequence>MSLIATTPANMPRLTIRKDFEISIAGKIRLVKLDTSITPAEKAKATSK</sequence>
<name>A0A3G1A9E3_9CREN</name>
<protein>
    <submittedName>
        <fullName evidence="1">Uncharacterized protein</fullName>
    </submittedName>
</protein>
<evidence type="ECO:0000313" key="1">
    <source>
        <dbReference type="EMBL" id="AJB42211.1"/>
    </source>
</evidence>
<reference evidence="2" key="1">
    <citation type="book" date="2010" name="EXTREMOPHILES" publisher="0:0-0">
        <title>Complete genome sequences of ten hyperthermophilic archaea reveal their metabolic capabilities and possible ecological roles.</title>
        <editorList>
            <person name="?"/>
        </editorList>
        <authorList>
            <person name="Ravin N.V."/>
            <person name="Mardanov A.V."/>
            <person name="Bonch-Osmolovskaya E.A."/>
            <person name="Skryabin K.G."/>
        </authorList>
    </citation>
    <scope>NUCLEOTIDE SEQUENCE [LARGE SCALE GENOMIC DNA]</scope>
    <source>
        <strain evidence="2">1505</strain>
    </source>
</reference>
<dbReference type="EMBL" id="CP007493">
    <property type="protein sequence ID" value="AJB42211.1"/>
    <property type="molecule type" value="Genomic_DNA"/>
</dbReference>
<accession>A0A3G1A9E3</accession>
<gene>
    <name evidence="1" type="ORF">TCARB_1163</name>
</gene>